<feature type="region of interest" description="Disordered" evidence="1">
    <location>
        <begin position="102"/>
        <end position="150"/>
    </location>
</feature>
<reference evidence="2" key="1">
    <citation type="journal article" date="2020" name="Stud. Mycol.">
        <title>101 Dothideomycetes genomes: a test case for predicting lifestyles and emergence of pathogens.</title>
        <authorList>
            <person name="Haridas S."/>
            <person name="Albert R."/>
            <person name="Binder M."/>
            <person name="Bloem J."/>
            <person name="Labutti K."/>
            <person name="Salamov A."/>
            <person name="Andreopoulos B."/>
            <person name="Baker S."/>
            <person name="Barry K."/>
            <person name="Bills G."/>
            <person name="Bluhm B."/>
            <person name="Cannon C."/>
            <person name="Castanera R."/>
            <person name="Culley D."/>
            <person name="Daum C."/>
            <person name="Ezra D."/>
            <person name="Gonzalez J."/>
            <person name="Henrissat B."/>
            <person name="Kuo A."/>
            <person name="Liang C."/>
            <person name="Lipzen A."/>
            <person name="Lutzoni F."/>
            <person name="Magnuson J."/>
            <person name="Mondo S."/>
            <person name="Nolan M."/>
            <person name="Ohm R."/>
            <person name="Pangilinan J."/>
            <person name="Park H.-J."/>
            <person name="Ramirez L."/>
            <person name="Alfaro M."/>
            <person name="Sun H."/>
            <person name="Tritt A."/>
            <person name="Yoshinaga Y."/>
            <person name="Zwiers L.-H."/>
            <person name="Turgeon B."/>
            <person name="Goodwin S."/>
            <person name="Spatafora J."/>
            <person name="Crous P."/>
            <person name="Grigoriev I."/>
        </authorList>
    </citation>
    <scope>NUCLEOTIDE SEQUENCE</scope>
    <source>
        <strain evidence="2">CBS 161.51</strain>
    </source>
</reference>
<organism evidence="2 3">
    <name type="scientific">Clathrospora elynae</name>
    <dbReference type="NCBI Taxonomy" id="706981"/>
    <lineage>
        <taxon>Eukaryota</taxon>
        <taxon>Fungi</taxon>
        <taxon>Dikarya</taxon>
        <taxon>Ascomycota</taxon>
        <taxon>Pezizomycotina</taxon>
        <taxon>Dothideomycetes</taxon>
        <taxon>Pleosporomycetidae</taxon>
        <taxon>Pleosporales</taxon>
        <taxon>Diademaceae</taxon>
        <taxon>Clathrospora</taxon>
    </lineage>
</organism>
<feature type="compositionally biased region" description="Low complexity" evidence="1">
    <location>
        <begin position="254"/>
        <end position="264"/>
    </location>
</feature>
<protein>
    <submittedName>
        <fullName evidence="2">Uncharacterized protein</fullName>
    </submittedName>
</protein>
<dbReference type="Proteomes" id="UP000800038">
    <property type="component" value="Unassembled WGS sequence"/>
</dbReference>
<feature type="compositionally biased region" description="Basic and acidic residues" evidence="1">
    <location>
        <begin position="291"/>
        <end position="303"/>
    </location>
</feature>
<proteinExistence type="predicted"/>
<dbReference type="EMBL" id="ML976039">
    <property type="protein sequence ID" value="KAF1942094.1"/>
    <property type="molecule type" value="Genomic_DNA"/>
</dbReference>
<sequence length="355" mass="39881">MPLFGEKNPHAPYEYKSTKAQNKAHGQLADYYNCGRRPKPEGGPGHQFTAYDENNFPHFMIINEQGRVELFKGKTPHYLNTPENNRELRRQAWKENQLDRIGMGDGEAMGRGARSQSDVGPQFGGGHGHGGGGFKEELEPNYGPYGATGFDRGFERRIQQHAQRQDMLQQLHGGGREGAGGYRRIHTAGGPMQGRMYGRPEPMMRNMTEPTFGAGSISVPAEEEGGEMHWGDAPQVPQFQLQAQSLPQSFRQHQQLSAPQQISPPQQPAPTQPQTRQGRQPRKPFVNPMLTHHEPLGANGIREHVPGQTQLKAEDFGKRPDEPSAGWRMMQALEELKRKNAKKEEGERRWLEATK</sequence>
<evidence type="ECO:0000313" key="2">
    <source>
        <dbReference type="EMBL" id="KAF1942094.1"/>
    </source>
</evidence>
<dbReference type="AlphaFoldDB" id="A0A6A5SQW9"/>
<evidence type="ECO:0000256" key="1">
    <source>
        <dbReference type="SAM" id="MobiDB-lite"/>
    </source>
</evidence>
<feature type="compositionally biased region" description="Gly residues" evidence="1">
    <location>
        <begin position="122"/>
        <end position="133"/>
    </location>
</feature>
<keyword evidence="3" id="KW-1185">Reference proteome</keyword>
<feature type="region of interest" description="Disordered" evidence="1">
    <location>
        <begin position="172"/>
        <end position="195"/>
    </location>
</feature>
<accession>A0A6A5SQW9</accession>
<gene>
    <name evidence="2" type="ORF">EJ02DRAFT_466081</name>
</gene>
<evidence type="ECO:0000313" key="3">
    <source>
        <dbReference type="Proteomes" id="UP000800038"/>
    </source>
</evidence>
<feature type="region of interest" description="Disordered" evidence="1">
    <location>
        <begin position="246"/>
        <end position="303"/>
    </location>
</feature>
<name>A0A6A5SQW9_9PLEO</name>
<feature type="compositionally biased region" description="Gly residues" evidence="1">
    <location>
        <begin position="172"/>
        <end position="181"/>
    </location>
</feature>
<dbReference type="OrthoDB" id="3695625at2759"/>